<evidence type="ECO:0000313" key="2">
    <source>
        <dbReference type="EMBL" id="GIE46945.1"/>
    </source>
</evidence>
<comment type="caution">
    <text evidence="2">The sequence shown here is derived from an EMBL/GenBank/DDBJ whole genome shotgun (WGS) entry which is preliminary data.</text>
</comment>
<keyword evidence="3" id="KW-1185">Reference proteome</keyword>
<feature type="region of interest" description="Disordered" evidence="1">
    <location>
        <begin position="1"/>
        <end position="59"/>
    </location>
</feature>
<name>A0A919JCN4_9ACTN</name>
<accession>A0A919JCN4</accession>
<protein>
    <submittedName>
        <fullName evidence="2">Uncharacterized protein</fullName>
    </submittedName>
</protein>
<proteinExistence type="predicted"/>
<reference evidence="2" key="1">
    <citation type="submission" date="2021-01" db="EMBL/GenBank/DDBJ databases">
        <title>Whole genome shotgun sequence of Actinoplanes nipponensis NBRC 14063.</title>
        <authorList>
            <person name="Komaki H."/>
            <person name="Tamura T."/>
        </authorList>
    </citation>
    <scope>NUCLEOTIDE SEQUENCE</scope>
    <source>
        <strain evidence="2">NBRC 14063</strain>
    </source>
</reference>
<dbReference type="AlphaFoldDB" id="A0A919JCN4"/>
<dbReference type="EMBL" id="BOMQ01000008">
    <property type="protein sequence ID" value="GIE46945.1"/>
    <property type="molecule type" value="Genomic_DNA"/>
</dbReference>
<feature type="compositionally biased region" description="Polar residues" evidence="1">
    <location>
        <begin position="1"/>
        <end position="19"/>
    </location>
</feature>
<dbReference type="Proteomes" id="UP000647172">
    <property type="component" value="Unassembled WGS sequence"/>
</dbReference>
<sequence length="116" mass="11532">MSATPATNPATGPVSSTRPTIAAEPAAMRGSSGTGRLNGLESAYGRQQASGQWPARKVPSPQVTVAVGARRAATAPAGAAELDGEEDTAVITAVAATRPLAITRFVMTPPGPPPTG</sequence>
<organism evidence="2 3">
    <name type="scientific">Actinoplanes nipponensis</name>
    <dbReference type="NCBI Taxonomy" id="135950"/>
    <lineage>
        <taxon>Bacteria</taxon>
        <taxon>Bacillati</taxon>
        <taxon>Actinomycetota</taxon>
        <taxon>Actinomycetes</taxon>
        <taxon>Micromonosporales</taxon>
        <taxon>Micromonosporaceae</taxon>
        <taxon>Actinoplanes</taxon>
    </lineage>
</organism>
<gene>
    <name evidence="2" type="ORF">Ani05nite_04790</name>
</gene>
<evidence type="ECO:0000256" key="1">
    <source>
        <dbReference type="SAM" id="MobiDB-lite"/>
    </source>
</evidence>
<evidence type="ECO:0000313" key="3">
    <source>
        <dbReference type="Proteomes" id="UP000647172"/>
    </source>
</evidence>